<dbReference type="PANTHER" id="PTHR43540">
    <property type="entry name" value="PEROXYUREIDOACRYLATE/UREIDOACRYLATE AMIDOHYDROLASE-RELATED"/>
    <property type="match status" value="1"/>
</dbReference>
<dbReference type="AlphaFoldDB" id="A0AB39QFP2"/>
<dbReference type="InterPro" id="IPR050272">
    <property type="entry name" value="Isochorismatase-like_hydrls"/>
</dbReference>
<dbReference type="EMBL" id="CP163439">
    <property type="protein sequence ID" value="XDQ40370.1"/>
    <property type="molecule type" value="Genomic_DNA"/>
</dbReference>
<organism evidence="3">
    <name type="scientific">Streptomyces sp. R28</name>
    <dbReference type="NCBI Taxonomy" id="3238628"/>
    <lineage>
        <taxon>Bacteria</taxon>
        <taxon>Bacillati</taxon>
        <taxon>Actinomycetota</taxon>
        <taxon>Actinomycetes</taxon>
        <taxon>Kitasatosporales</taxon>
        <taxon>Streptomycetaceae</taxon>
        <taxon>Streptomyces</taxon>
    </lineage>
</organism>
<dbReference type="RefSeq" id="WP_369175078.1">
    <property type="nucleotide sequence ID" value="NZ_CP163439.1"/>
</dbReference>
<dbReference type="GO" id="GO:0016787">
    <property type="term" value="F:hydrolase activity"/>
    <property type="evidence" value="ECO:0007669"/>
    <property type="project" value="UniProtKB-KW"/>
</dbReference>
<gene>
    <name evidence="3" type="ORF">AB5J49_08395</name>
</gene>
<evidence type="ECO:0000259" key="2">
    <source>
        <dbReference type="Pfam" id="PF00857"/>
    </source>
</evidence>
<dbReference type="SUPFAM" id="SSF52499">
    <property type="entry name" value="Isochorismatase-like hydrolases"/>
    <property type="match status" value="1"/>
</dbReference>
<dbReference type="InterPro" id="IPR036380">
    <property type="entry name" value="Isochorismatase-like_sf"/>
</dbReference>
<dbReference type="Pfam" id="PF00857">
    <property type="entry name" value="Isochorismatase"/>
    <property type="match status" value="1"/>
</dbReference>
<reference evidence="3" key="1">
    <citation type="submission" date="2024-07" db="EMBL/GenBank/DDBJ databases">
        <authorList>
            <person name="Yu S.T."/>
        </authorList>
    </citation>
    <scope>NUCLEOTIDE SEQUENCE</scope>
    <source>
        <strain evidence="3">R28</strain>
    </source>
</reference>
<feature type="domain" description="Isochorismatase-like" evidence="2">
    <location>
        <begin position="36"/>
        <end position="203"/>
    </location>
</feature>
<accession>A0AB39QFP2</accession>
<dbReference type="InterPro" id="IPR000868">
    <property type="entry name" value="Isochorismatase-like_dom"/>
</dbReference>
<sequence>MGATPAQAADADASGTTTLRGLNGLADKPASLASATLIMVDYQNTYTRGVMELTGWQAALDAAAELLSAAREAGGKIIHVVNDGGENTPYDIRRPIGEIHDRVRPAKGEQTVVKKAPNAFVNTDLGGLVDRAGNENLVIAGFMTHMCVTFTAEGAFLRGHKPTVVADACATRPLPSVGGGLSAEQIHQSALATIADLYGVVVPTHTALT</sequence>
<protein>
    <submittedName>
        <fullName evidence="3">Isochorismatase family protein</fullName>
    </submittedName>
</protein>
<keyword evidence="1" id="KW-0378">Hydrolase</keyword>
<dbReference type="PANTHER" id="PTHR43540:SF15">
    <property type="entry name" value="BLR5631 PROTEIN"/>
    <property type="match status" value="1"/>
</dbReference>
<evidence type="ECO:0000256" key="1">
    <source>
        <dbReference type="ARBA" id="ARBA00022801"/>
    </source>
</evidence>
<name>A0AB39QFP2_9ACTN</name>
<dbReference type="Gene3D" id="3.40.50.850">
    <property type="entry name" value="Isochorismatase-like"/>
    <property type="match status" value="1"/>
</dbReference>
<evidence type="ECO:0000313" key="3">
    <source>
        <dbReference type="EMBL" id="XDQ40370.1"/>
    </source>
</evidence>
<proteinExistence type="predicted"/>